<name>A0ACC3SFE7_9PEZI</name>
<sequence length="381" mass="41531">MSLSYMRPTAASSARAATTTTIASTASKLPQRLPGWVPSMPKPSPKGLSLTLPRPSEESLKRVDAVKARGKYQGAINGWRADFGKLLLHANLIKAVLKDWEQFAEVRPPTVDCTLIPTTSLGVRQESSSHNVLSPAGFSPACTIPRHLFSDPPLAAASWQYFFHIPAGQYDRMSIYIGGLQIDPALVVLRCIQRCGTTITAFILPIGSGIAIISFNPFLHEVSRCLHRSRTRVVPKRADLSRKTKTPRSARRGSIKTAAAPPAPSQVRTSSLARPSKDNLILAAGMLAAAVKARGKYHGAINGWRPDFSKMFPILENIVDSDDVEPFPAHPGKTASIQFYSDAFFFPSHAPTPTLSMKTYNNQITLFNVWLIASEHHSPGT</sequence>
<proteinExistence type="predicted"/>
<protein>
    <submittedName>
        <fullName evidence="1">Uncharacterized protein</fullName>
    </submittedName>
</protein>
<evidence type="ECO:0000313" key="1">
    <source>
        <dbReference type="EMBL" id="KAK8211362.1"/>
    </source>
</evidence>
<dbReference type="Proteomes" id="UP001320706">
    <property type="component" value="Unassembled WGS sequence"/>
</dbReference>
<accession>A0ACC3SFE7</accession>
<keyword evidence="2" id="KW-1185">Reference proteome</keyword>
<dbReference type="EMBL" id="JAMKPW020000014">
    <property type="protein sequence ID" value="KAK8211362.1"/>
    <property type="molecule type" value="Genomic_DNA"/>
</dbReference>
<organism evidence="1 2">
    <name type="scientific">Zalaria obscura</name>
    <dbReference type="NCBI Taxonomy" id="2024903"/>
    <lineage>
        <taxon>Eukaryota</taxon>
        <taxon>Fungi</taxon>
        <taxon>Dikarya</taxon>
        <taxon>Ascomycota</taxon>
        <taxon>Pezizomycotina</taxon>
        <taxon>Dothideomycetes</taxon>
        <taxon>Dothideomycetidae</taxon>
        <taxon>Dothideales</taxon>
        <taxon>Zalariaceae</taxon>
        <taxon>Zalaria</taxon>
    </lineage>
</organism>
<gene>
    <name evidence="1" type="ORF">M8818_003329</name>
</gene>
<comment type="caution">
    <text evidence="1">The sequence shown here is derived from an EMBL/GenBank/DDBJ whole genome shotgun (WGS) entry which is preliminary data.</text>
</comment>
<evidence type="ECO:0000313" key="2">
    <source>
        <dbReference type="Proteomes" id="UP001320706"/>
    </source>
</evidence>
<reference evidence="1" key="1">
    <citation type="submission" date="2024-02" db="EMBL/GenBank/DDBJ databases">
        <title>Metagenome Assembled Genome of Zalaria obscura JY119.</title>
        <authorList>
            <person name="Vighnesh L."/>
            <person name="Jagadeeshwari U."/>
            <person name="Venkata Ramana C."/>
            <person name="Sasikala C."/>
        </authorList>
    </citation>
    <scope>NUCLEOTIDE SEQUENCE</scope>
    <source>
        <strain evidence="1">JY119</strain>
    </source>
</reference>